<feature type="region of interest" description="Disordered" evidence="2">
    <location>
        <begin position="514"/>
        <end position="542"/>
    </location>
</feature>
<dbReference type="Gene3D" id="1.10.10.1460">
    <property type="match status" value="1"/>
</dbReference>
<sequence>MPPIITNLPPNPIILHLLTHLHTLHPLITPSLSSAAADVEVSQPLPFGRRSLPFFDEITSTHSKISRSIIKTLYDTYYGKGYFNDVEELNYLAKKEVGVVASLVLESMSACPKSSIEGLSAIYDPLISLGSSLLLGLDPVSSVRQIESLVTSYLPESSAEILKGLQKLRSLTSNDRLSFRFIERITPCLLRPPGGGGKTIMWSVKHQNDMRAAVVVVEVLLDNVDVFFREGWEERGREIREERERNRTESEEKQDEEDALNDTNKNGGEDLEEAKKEDNNRDASVEANTSAEMQNDTLQNEPSSPNYSSPNSPHSQHNQSSSPSHHPAHTSPHHPYSAAANALDAQSVQLLDQLCKLSISNVILSAPPAPEDPPATNPNAFVQSVQTPPRSPSNYNLSSPPASPRRSNSPQKSSSSSSNSLPPTNRLTSFDRRCYITACRTLRHQISLYESSFQSVHNRKPSSSERTGMESTYRQYGTWKRTIRSDSIIRLQGVVRGWSVRRNVKLHEDVTSKLQDMEVDSTPTRPECNSNTDEKENDTPRLSSKALFEKKRSLKNSLKNFDINFQKKYGRMPVKSEKEPIRHLYEEYNRCKEEIERMGGKVESKVSTMEQLKLEKAQLHQKLRAFEKDFVEKQGRQVSSFNDIKPVAGLYRRYKELKKALK</sequence>
<feature type="domain" description="FAM13A-like" evidence="3">
    <location>
        <begin position="546"/>
        <end position="598"/>
    </location>
</feature>
<evidence type="ECO:0000256" key="1">
    <source>
        <dbReference type="SAM" id="Coils"/>
    </source>
</evidence>
<evidence type="ECO:0000313" key="4">
    <source>
        <dbReference type="EMBL" id="GMH48399.1"/>
    </source>
</evidence>
<proteinExistence type="predicted"/>
<accession>A0A9W6ZD75</accession>
<dbReference type="EMBL" id="BRXX01000583">
    <property type="protein sequence ID" value="GMH48399.1"/>
    <property type="molecule type" value="Genomic_DNA"/>
</dbReference>
<feature type="region of interest" description="Disordered" evidence="2">
    <location>
        <begin position="368"/>
        <end position="425"/>
    </location>
</feature>
<feature type="compositionally biased region" description="Basic and acidic residues" evidence="2">
    <location>
        <begin position="240"/>
        <end position="251"/>
    </location>
</feature>
<feature type="region of interest" description="Disordered" evidence="2">
    <location>
        <begin position="240"/>
        <end position="336"/>
    </location>
</feature>
<name>A0A9W6ZD75_9STRA</name>
<organism evidence="4 5">
    <name type="scientific">Triparma verrucosa</name>
    <dbReference type="NCBI Taxonomy" id="1606542"/>
    <lineage>
        <taxon>Eukaryota</taxon>
        <taxon>Sar</taxon>
        <taxon>Stramenopiles</taxon>
        <taxon>Ochrophyta</taxon>
        <taxon>Bolidophyceae</taxon>
        <taxon>Parmales</taxon>
        <taxon>Triparmaceae</taxon>
        <taxon>Triparma</taxon>
    </lineage>
</organism>
<feature type="coiled-coil region" evidence="1">
    <location>
        <begin position="602"/>
        <end position="629"/>
    </location>
</feature>
<feature type="compositionally biased region" description="Low complexity" evidence="2">
    <location>
        <begin position="398"/>
        <end position="425"/>
    </location>
</feature>
<dbReference type="AlphaFoldDB" id="A0A9W6ZD75"/>
<feature type="compositionally biased region" description="Polar residues" evidence="2">
    <location>
        <begin position="286"/>
        <end position="301"/>
    </location>
</feature>
<evidence type="ECO:0000256" key="2">
    <source>
        <dbReference type="SAM" id="MobiDB-lite"/>
    </source>
</evidence>
<dbReference type="PANTHER" id="PTHR15904">
    <property type="entry name" value="FAM13"/>
    <property type="match status" value="1"/>
</dbReference>
<evidence type="ECO:0000259" key="3">
    <source>
        <dbReference type="Pfam" id="PF26116"/>
    </source>
</evidence>
<feature type="compositionally biased region" description="Polar residues" evidence="2">
    <location>
        <begin position="521"/>
        <end position="531"/>
    </location>
</feature>
<dbReference type="Proteomes" id="UP001165160">
    <property type="component" value="Unassembled WGS sequence"/>
</dbReference>
<gene>
    <name evidence="4" type="ORF">TrVE_jg9384</name>
</gene>
<comment type="caution">
    <text evidence="4">The sequence shown here is derived from an EMBL/GenBank/DDBJ whole genome shotgun (WGS) entry which is preliminary data.</text>
</comment>
<dbReference type="PROSITE" id="PS50096">
    <property type="entry name" value="IQ"/>
    <property type="match status" value="1"/>
</dbReference>
<feature type="compositionally biased region" description="Low complexity" evidence="2">
    <location>
        <begin position="302"/>
        <end position="325"/>
    </location>
</feature>
<dbReference type="InterPro" id="IPR059029">
    <property type="entry name" value="FAM13A_dom"/>
</dbReference>
<evidence type="ECO:0000313" key="5">
    <source>
        <dbReference type="Proteomes" id="UP001165160"/>
    </source>
</evidence>
<protein>
    <recommendedName>
        <fullName evidence="3">FAM13A-like domain-containing protein</fullName>
    </recommendedName>
</protein>
<feature type="compositionally biased region" description="Polar residues" evidence="2">
    <location>
        <begin position="381"/>
        <end position="397"/>
    </location>
</feature>
<feature type="domain" description="FAM13A-like" evidence="3">
    <location>
        <begin position="605"/>
        <end position="662"/>
    </location>
</feature>
<dbReference type="Pfam" id="PF26116">
    <property type="entry name" value="FAM13A"/>
    <property type="match status" value="2"/>
</dbReference>
<dbReference type="PANTHER" id="PTHR15904:SF17">
    <property type="entry name" value="RHO-GAP DOMAIN-CONTAINING PROTEIN"/>
    <property type="match status" value="1"/>
</dbReference>
<keyword evidence="5" id="KW-1185">Reference proteome</keyword>
<dbReference type="InterPro" id="IPR039102">
    <property type="entry name" value="FAM13"/>
</dbReference>
<reference evidence="5" key="1">
    <citation type="journal article" date="2023" name="Commun. Biol.">
        <title>Genome analysis of Parmales, the sister group of diatoms, reveals the evolutionary specialization of diatoms from phago-mixotrophs to photoautotrophs.</title>
        <authorList>
            <person name="Ban H."/>
            <person name="Sato S."/>
            <person name="Yoshikawa S."/>
            <person name="Yamada K."/>
            <person name="Nakamura Y."/>
            <person name="Ichinomiya M."/>
            <person name="Sato N."/>
            <person name="Blanc-Mathieu R."/>
            <person name="Endo H."/>
            <person name="Kuwata A."/>
            <person name="Ogata H."/>
        </authorList>
    </citation>
    <scope>NUCLEOTIDE SEQUENCE [LARGE SCALE GENOMIC DNA]</scope>
    <source>
        <strain evidence="5">NIES 3699</strain>
    </source>
</reference>
<feature type="compositionally biased region" description="Basic and acidic residues" evidence="2">
    <location>
        <begin position="273"/>
        <end position="284"/>
    </location>
</feature>
<keyword evidence="1" id="KW-0175">Coiled coil</keyword>